<evidence type="ECO:0000313" key="2">
    <source>
        <dbReference type="Proteomes" id="UP000299102"/>
    </source>
</evidence>
<dbReference type="OrthoDB" id="7314096at2759"/>
<accession>A0A4C1T0G8</accession>
<organism evidence="1 2">
    <name type="scientific">Eumeta variegata</name>
    <name type="common">Bagworm moth</name>
    <name type="synonym">Eumeta japonica</name>
    <dbReference type="NCBI Taxonomy" id="151549"/>
    <lineage>
        <taxon>Eukaryota</taxon>
        <taxon>Metazoa</taxon>
        <taxon>Ecdysozoa</taxon>
        <taxon>Arthropoda</taxon>
        <taxon>Hexapoda</taxon>
        <taxon>Insecta</taxon>
        <taxon>Pterygota</taxon>
        <taxon>Neoptera</taxon>
        <taxon>Endopterygota</taxon>
        <taxon>Lepidoptera</taxon>
        <taxon>Glossata</taxon>
        <taxon>Ditrysia</taxon>
        <taxon>Tineoidea</taxon>
        <taxon>Psychidae</taxon>
        <taxon>Oiketicinae</taxon>
        <taxon>Eumeta</taxon>
    </lineage>
</organism>
<dbReference type="Proteomes" id="UP000299102">
    <property type="component" value="Unassembled WGS sequence"/>
</dbReference>
<protein>
    <submittedName>
        <fullName evidence="1">Uncharacterized protein</fullName>
    </submittedName>
</protein>
<reference evidence="1 2" key="1">
    <citation type="journal article" date="2019" name="Commun. Biol.">
        <title>The bagworm genome reveals a unique fibroin gene that provides high tensile strength.</title>
        <authorList>
            <person name="Kono N."/>
            <person name="Nakamura H."/>
            <person name="Ohtoshi R."/>
            <person name="Tomita M."/>
            <person name="Numata K."/>
            <person name="Arakawa K."/>
        </authorList>
    </citation>
    <scope>NUCLEOTIDE SEQUENCE [LARGE SCALE GENOMIC DNA]</scope>
</reference>
<comment type="caution">
    <text evidence="1">The sequence shown here is derived from an EMBL/GenBank/DDBJ whole genome shotgun (WGS) entry which is preliminary data.</text>
</comment>
<sequence>MFMLKVFRDNSILEVQTSTRVNRKQVANAIHGHSELLRSHQSVANFLDRDKISDRCRRGVVEGSAIPHNFKIRNRGNSYVFKEKPYEVSRIVEKIGKHNSLKEMPVYLSTSRNVNKTRSYKSSEYIQLSEKGHLKNRGKTSKSDFAAKEKKREFNDSLQPHDIWAMLKKVNRFQFKATPVLSQESVITAKKKITSRKRSDKARKKSVLETCSSTEVAYISSICVNARSRKTITPSSSTNEVKVIDMNDFNEPFNPSSKKKVCSSSNRLIQCTEVGRKQISYKRGVESIKKEAAVAVKVVPKTKKNDSETVLNEIPLSPYKQIKDSAESIIRKVNDGAYYKSYGKSTRHTTKNRRLEKNRSINESTMSMEFPKQKEINTYDEEQLLDNGQANGLSIKEQRDMLLSIPGFNEPLPPLQIETVGVDILNIKHHLTNTTVQFEIAVQKQSNTLEDHCQLYNCMPIYDPKSNSQVFKCKKVIFNGELPTEICTILPSLMEGIQRGEQLDDLSSNAIHSNMKNELSGISKKAEIALTPLRKGSFASNASSYKRKELRSWIAEISPKQALLILLLCNKKQTSNMLQFWSTILKGIARKKITCASELDAKVELIENEDFYKSPKCEEFYYLPASEENRKSILEEMYCIAKNAASDYRISLDDSYKIALKSFVSKQRKLNPRYLKVMARLTGLGLLNKTLRSSGKREVDN</sequence>
<gene>
    <name evidence="1" type="ORF">EVAR_2752_1</name>
</gene>
<evidence type="ECO:0000313" key="1">
    <source>
        <dbReference type="EMBL" id="GBP07624.1"/>
    </source>
</evidence>
<proteinExistence type="predicted"/>
<dbReference type="AlphaFoldDB" id="A0A4C1T0G8"/>
<name>A0A4C1T0G8_EUMVA</name>
<dbReference type="EMBL" id="BGZK01000027">
    <property type="protein sequence ID" value="GBP07624.1"/>
    <property type="molecule type" value="Genomic_DNA"/>
</dbReference>
<keyword evidence="2" id="KW-1185">Reference proteome</keyword>